<dbReference type="AlphaFoldDB" id="A0A1V2N7S3"/>
<sequence length="103" mass="11252">MEELIKNVLVPLISGNEPRFEITNPLDYAKAIVNAVTHCERFSPIGKQSGWDILGPALGQAGKLGVSAYNVATENNRRKKGKAQAGLMKEVLNTTVPFHEVCF</sequence>
<accession>A0A1V2N7S3</accession>
<proteinExistence type="predicted"/>
<dbReference type="EMBL" id="LVWB01000013">
    <property type="protein sequence ID" value="ONI58841.1"/>
    <property type="molecule type" value="Genomic_DNA"/>
</dbReference>
<name>A0A1V2N7S3_9HYPH</name>
<comment type="caution">
    <text evidence="1">The sequence shown here is derived from an EMBL/GenBank/DDBJ whole genome shotgun (WGS) entry which is preliminary data.</text>
</comment>
<protein>
    <submittedName>
        <fullName evidence="1">Uncharacterized protein</fullName>
    </submittedName>
</protein>
<gene>
    <name evidence="1" type="ORF">AYO25_04620</name>
</gene>
<dbReference type="Proteomes" id="UP000189542">
    <property type="component" value="Unassembled WGS sequence"/>
</dbReference>
<evidence type="ECO:0000313" key="2">
    <source>
        <dbReference type="Proteomes" id="UP000189542"/>
    </source>
</evidence>
<organism evidence="1 2">
    <name type="scientific">Candidatus Liberibacter solanacearum</name>
    <dbReference type="NCBI Taxonomy" id="556287"/>
    <lineage>
        <taxon>Bacteria</taxon>
        <taxon>Pseudomonadati</taxon>
        <taxon>Pseudomonadota</taxon>
        <taxon>Alphaproteobacteria</taxon>
        <taxon>Hyphomicrobiales</taxon>
        <taxon>Rhizobiaceae</taxon>
        <taxon>Liberibacter</taxon>
    </lineage>
</organism>
<evidence type="ECO:0000313" key="1">
    <source>
        <dbReference type="EMBL" id="ONI58841.1"/>
    </source>
</evidence>
<reference evidence="1 2" key="1">
    <citation type="journal article" date="2017" name="PLoS ONE">
        <title>Genomic sequence of 'Candidatus Liberibacter solanacearum' haplotype C and its comparison with haplotype A and B genomes.</title>
        <authorList>
            <person name="Wang J."/>
            <person name="Haapalainen M."/>
            <person name="Schott T."/>
            <person name="Thompson S.M."/>
            <person name="Smith G.R."/>
            <person name="Nissinen A.I."/>
            <person name="Pirhonen M."/>
        </authorList>
    </citation>
    <scope>NUCLEOTIDE SEQUENCE [LARGE SCALE GENOMIC DNA]</scope>
    <source>
        <strain evidence="1 2">FIN111</strain>
    </source>
</reference>
<dbReference type="RefSeq" id="WP_143312343.1">
    <property type="nucleotide sequence ID" value="NZ_LVWB01000013.1"/>
</dbReference>